<comment type="caution">
    <text evidence="2">The sequence shown here is derived from an EMBL/GenBank/DDBJ whole genome shotgun (WGS) entry which is preliminary data.</text>
</comment>
<feature type="compositionally biased region" description="Basic and acidic residues" evidence="1">
    <location>
        <begin position="1"/>
        <end position="13"/>
    </location>
</feature>
<evidence type="ECO:0000256" key="1">
    <source>
        <dbReference type="SAM" id="MobiDB-lite"/>
    </source>
</evidence>
<proteinExistence type="predicted"/>
<feature type="region of interest" description="Disordered" evidence="1">
    <location>
        <begin position="1"/>
        <end position="30"/>
    </location>
</feature>
<organism evidence="2 3">
    <name type="scientific">Blastochloris viridis</name>
    <name type="common">Rhodopseudomonas viridis</name>
    <dbReference type="NCBI Taxonomy" id="1079"/>
    <lineage>
        <taxon>Bacteria</taxon>
        <taxon>Pseudomonadati</taxon>
        <taxon>Pseudomonadota</taxon>
        <taxon>Alphaproteobacteria</taxon>
        <taxon>Hyphomicrobiales</taxon>
        <taxon>Blastochloridaceae</taxon>
        <taxon>Blastochloris</taxon>
    </lineage>
</organism>
<evidence type="ECO:0000313" key="2">
    <source>
        <dbReference type="EMBL" id="TKW61845.1"/>
    </source>
</evidence>
<evidence type="ECO:0000313" key="3">
    <source>
        <dbReference type="Proteomes" id="UP000320948"/>
    </source>
</evidence>
<dbReference type="EMBL" id="VAFM01000001">
    <property type="protein sequence ID" value="TKW61845.1"/>
    <property type="molecule type" value="Genomic_DNA"/>
</dbReference>
<name>A0A6N4RCV3_BLAVI</name>
<sequence length="64" mass="6972">MDILLDHSTESRSHQAAQRDPANGNHKPHGEISWAEYAKLTEDGWGAAIGWKGGFATDPRGRAT</sequence>
<gene>
    <name evidence="2" type="ORF">DI628_04290</name>
</gene>
<dbReference type="Proteomes" id="UP000320948">
    <property type="component" value="Unassembled WGS sequence"/>
</dbReference>
<reference evidence="2 3" key="1">
    <citation type="journal article" date="2017" name="Nat. Commun.">
        <title>In situ click chemistry generation of cyclooxygenase-2 inhibitors.</title>
        <authorList>
            <person name="Bhardwaj A."/>
            <person name="Kaur J."/>
            <person name="Wuest M."/>
            <person name="Wuest F."/>
        </authorList>
    </citation>
    <scope>NUCLEOTIDE SEQUENCE [LARGE SCALE GENOMIC DNA]</scope>
    <source>
        <strain evidence="2">S2_018_000_R2_106</strain>
    </source>
</reference>
<protein>
    <submittedName>
        <fullName evidence="2">Uncharacterized protein</fullName>
    </submittedName>
</protein>
<dbReference type="AlphaFoldDB" id="A0A6N4RCV3"/>
<accession>A0A6N4RCV3</accession>